<sequence length="822" mass="91439">MIAVQFQSAMLRISVCIFLFCVVPFKWIVAQEYSLRVFVTDSLKKPLSGVTLTIMRIGNLKQSETGQTSKSGDYIFKSLSLATYQLELSMVGYSGRLLDPVTINGRYPVDSISVVLISAAASQLSSVTVTGRKALLEKKSDRTVVNVDAMLTSAGADALRMLENVPGVSVDEDGNISLNGKPGVMVMIDNKPTYLSGDALANYLRSIPSSSLEKIELMPTPPAGYDAAGTAGVINFRTKRNLKKGMNGTLSTAFNQGKLFSTTNSLNTNYLTGKVYAYANLGYVTQNRSTGLDIERNYHNEQGQPTYNFWQNSYIRRRNQSYSIRGGMDYQLDQTTSLGYGFSYLHRPSLQTTNNTSKLSQANGTLDSTALAKNREEDKWNNYSVNLNYRKSFKATGTGIAADADYLNYKSRVDQLFTNTTIKPGAPEPEGEELVGYLPSNIEIMAGKMDYTGKLWNWNMEAGLKSSVANTRNTADFTTIKDGLTSPDFEKNNDFRYRENIHAAYISLNGDGKRFSWKAGLRGEQTRSRGHQLGNPVKPDSAFSRSYTNFFPSLFLSYKADSLEKHIITLSYGRRIERPFYQDLNPYVTPLDKFTLYVGNPFLQPGVTNELSVSYTLHKNYVATLSYAMTDEVFMESIVLSGSNYVSRTDNLGTNRLLGFSFNAGIKPAKWWSANIFAEVQDRHYEGRLRVGRLDTSAVYAGTNITNQFQLGKGWSAELGGTARTGILVGQVSLASFWQVNAGVQKKLFGNKATVRLTLRDIFYSGTRRGQIHNLYQADAKFRNRSDLRVGTLSFTWNFGSAQQSRRNRSGGSAEEEQGRVR</sequence>
<accession>A0ABR7M4C5</accession>
<dbReference type="PANTHER" id="PTHR40980:SF4">
    <property type="entry name" value="TONB-DEPENDENT RECEPTOR-LIKE BETA-BARREL DOMAIN-CONTAINING PROTEIN"/>
    <property type="match status" value="1"/>
</dbReference>
<dbReference type="RefSeq" id="WP_187255211.1">
    <property type="nucleotide sequence ID" value="NZ_JBHULF010000006.1"/>
</dbReference>
<feature type="domain" description="TonB-dependent receptor plug" evidence="5">
    <location>
        <begin position="139"/>
        <end position="233"/>
    </location>
</feature>
<evidence type="ECO:0000256" key="1">
    <source>
        <dbReference type="ARBA" id="ARBA00004442"/>
    </source>
</evidence>
<protein>
    <recommendedName>
        <fullName evidence="9">TonB-dependent receptor</fullName>
    </recommendedName>
</protein>
<evidence type="ECO:0000259" key="6">
    <source>
        <dbReference type="Pfam" id="PF14905"/>
    </source>
</evidence>
<dbReference type="SUPFAM" id="SSF56935">
    <property type="entry name" value="Porins"/>
    <property type="match status" value="1"/>
</dbReference>
<keyword evidence="2" id="KW-0472">Membrane</keyword>
<dbReference type="InterPro" id="IPR037066">
    <property type="entry name" value="Plug_dom_sf"/>
</dbReference>
<name>A0ABR7M4C5_9BACT</name>
<evidence type="ECO:0000259" key="5">
    <source>
        <dbReference type="Pfam" id="PF07715"/>
    </source>
</evidence>
<comment type="subcellular location">
    <subcellularLocation>
        <location evidence="1">Cell outer membrane</location>
    </subcellularLocation>
</comment>
<keyword evidence="8" id="KW-1185">Reference proteome</keyword>
<organism evidence="7 8">
    <name type="scientific">Flavihumibacter stibioxidans</name>
    <dbReference type="NCBI Taxonomy" id="1834163"/>
    <lineage>
        <taxon>Bacteria</taxon>
        <taxon>Pseudomonadati</taxon>
        <taxon>Bacteroidota</taxon>
        <taxon>Chitinophagia</taxon>
        <taxon>Chitinophagales</taxon>
        <taxon>Chitinophagaceae</taxon>
        <taxon>Flavihumibacter</taxon>
    </lineage>
</organism>
<gene>
    <name evidence="7" type="ORF">BC349_02765</name>
</gene>
<dbReference type="InterPro" id="IPR008969">
    <property type="entry name" value="CarboxyPept-like_regulatory"/>
</dbReference>
<proteinExistence type="predicted"/>
<evidence type="ECO:0000313" key="8">
    <source>
        <dbReference type="Proteomes" id="UP000765802"/>
    </source>
</evidence>
<dbReference type="InterPro" id="IPR036942">
    <property type="entry name" value="Beta-barrel_TonB_sf"/>
</dbReference>
<dbReference type="InterPro" id="IPR041700">
    <property type="entry name" value="OMP_b-brl_3"/>
</dbReference>
<feature type="region of interest" description="Disordered" evidence="4">
    <location>
        <begin position="803"/>
        <end position="822"/>
    </location>
</feature>
<dbReference type="Pfam" id="PF14905">
    <property type="entry name" value="OMP_b-brl_3"/>
    <property type="match status" value="1"/>
</dbReference>
<reference evidence="7 8" key="1">
    <citation type="submission" date="2016-07" db="EMBL/GenBank/DDBJ databases">
        <title>Genome analysis of Flavihumibacter stibioxidans YS-17.</title>
        <authorList>
            <person name="Shi K."/>
            <person name="Han Y."/>
            <person name="Wang G."/>
        </authorList>
    </citation>
    <scope>NUCLEOTIDE SEQUENCE [LARGE SCALE GENOMIC DNA]</scope>
    <source>
        <strain evidence="7 8">YS-17</strain>
    </source>
</reference>
<evidence type="ECO:0000256" key="2">
    <source>
        <dbReference type="ARBA" id="ARBA00023136"/>
    </source>
</evidence>
<dbReference type="PANTHER" id="PTHR40980">
    <property type="entry name" value="PLUG DOMAIN-CONTAINING PROTEIN"/>
    <property type="match status" value="1"/>
</dbReference>
<comment type="caution">
    <text evidence="7">The sequence shown here is derived from an EMBL/GenBank/DDBJ whole genome shotgun (WGS) entry which is preliminary data.</text>
</comment>
<evidence type="ECO:0000256" key="4">
    <source>
        <dbReference type="SAM" id="MobiDB-lite"/>
    </source>
</evidence>
<evidence type="ECO:0000256" key="3">
    <source>
        <dbReference type="ARBA" id="ARBA00023237"/>
    </source>
</evidence>
<dbReference type="InterPro" id="IPR012910">
    <property type="entry name" value="Plug_dom"/>
</dbReference>
<keyword evidence="3" id="KW-0998">Cell outer membrane</keyword>
<dbReference type="Pfam" id="PF07715">
    <property type="entry name" value="Plug"/>
    <property type="match status" value="1"/>
</dbReference>
<dbReference type="Gene3D" id="2.40.170.20">
    <property type="entry name" value="TonB-dependent receptor, beta-barrel domain"/>
    <property type="match status" value="1"/>
</dbReference>
<feature type="domain" description="Outer membrane protein beta-barrel" evidence="6">
    <location>
        <begin position="392"/>
        <end position="797"/>
    </location>
</feature>
<evidence type="ECO:0000313" key="7">
    <source>
        <dbReference type="EMBL" id="MBC6489874.1"/>
    </source>
</evidence>
<dbReference type="EMBL" id="MBUA01000001">
    <property type="protein sequence ID" value="MBC6489874.1"/>
    <property type="molecule type" value="Genomic_DNA"/>
</dbReference>
<dbReference type="Gene3D" id="2.170.130.10">
    <property type="entry name" value="TonB-dependent receptor, plug domain"/>
    <property type="match status" value="1"/>
</dbReference>
<dbReference type="SUPFAM" id="SSF49464">
    <property type="entry name" value="Carboxypeptidase regulatory domain-like"/>
    <property type="match status" value="1"/>
</dbReference>
<dbReference type="Proteomes" id="UP000765802">
    <property type="component" value="Unassembled WGS sequence"/>
</dbReference>
<evidence type="ECO:0008006" key="9">
    <source>
        <dbReference type="Google" id="ProtNLM"/>
    </source>
</evidence>